<feature type="transmembrane region" description="Helical" evidence="9">
    <location>
        <begin position="802"/>
        <end position="821"/>
    </location>
</feature>
<comment type="subcellular location">
    <subcellularLocation>
        <location evidence="1">Cell membrane</location>
        <topology evidence="1">Multi-pass membrane protein</topology>
    </subcellularLocation>
</comment>
<feature type="domain" description="SSD" evidence="10">
    <location>
        <begin position="267"/>
        <end position="424"/>
    </location>
</feature>
<dbReference type="Gene3D" id="1.20.1640.10">
    <property type="entry name" value="Multidrug efflux transporter AcrB transmembrane domain"/>
    <property type="match status" value="2"/>
</dbReference>
<keyword evidence="3" id="KW-1003">Cell membrane</keyword>
<gene>
    <name evidence="11" type="primary">Ptchd3</name>
    <name evidence="11" type="ORF">NPIL_683491</name>
</gene>
<feature type="region of interest" description="Disordered" evidence="8">
    <location>
        <begin position="1058"/>
        <end position="1129"/>
    </location>
</feature>
<dbReference type="SUPFAM" id="SSF82866">
    <property type="entry name" value="Multidrug efflux transporter AcrB transmembrane domain"/>
    <property type="match status" value="2"/>
</dbReference>
<proteinExistence type="inferred from homology"/>
<evidence type="ECO:0000256" key="7">
    <source>
        <dbReference type="ARBA" id="ARBA00023180"/>
    </source>
</evidence>
<feature type="transmembrane region" description="Helical" evidence="9">
    <location>
        <begin position="760"/>
        <end position="782"/>
    </location>
</feature>
<evidence type="ECO:0000256" key="8">
    <source>
        <dbReference type="SAM" id="MobiDB-lite"/>
    </source>
</evidence>
<feature type="transmembrane region" description="Helical" evidence="9">
    <location>
        <begin position="730"/>
        <end position="753"/>
    </location>
</feature>
<dbReference type="PANTHER" id="PTHR10796">
    <property type="entry name" value="PATCHED-RELATED"/>
    <property type="match status" value="1"/>
</dbReference>
<protein>
    <submittedName>
        <fullName evidence="11">Patched domain-containing protein 3</fullName>
    </submittedName>
</protein>
<comment type="caution">
    <text evidence="11">The sequence shown here is derived from an EMBL/GenBank/DDBJ whole genome shotgun (WGS) entry which is preliminary data.</text>
</comment>
<organism evidence="11 12">
    <name type="scientific">Nephila pilipes</name>
    <name type="common">Giant wood spider</name>
    <name type="synonym">Nephila maculata</name>
    <dbReference type="NCBI Taxonomy" id="299642"/>
    <lineage>
        <taxon>Eukaryota</taxon>
        <taxon>Metazoa</taxon>
        <taxon>Ecdysozoa</taxon>
        <taxon>Arthropoda</taxon>
        <taxon>Chelicerata</taxon>
        <taxon>Arachnida</taxon>
        <taxon>Araneae</taxon>
        <taxon>Araneomorphae</taxon>
        <taxon>Entelegynae</taxon>
        <taxon>Araneoidea</taxon>
        <taxon>Nephilidae</taxon>
        <taxon>Nephila</taxon>
    </lineage>
</organism>
<dbReference type="EMBL" id="BMAW01103862">
    <property type="protein sequence ID" value="GFT11378.1"/>
    <property type="molecule type" value="Genomic_DNA"/>
</dbReference>
<evidence type="ECO:0000256" key="9">
    <source>
        <dbReference type="SAM" id="Phobius"/>
    </source>
</evidence>
<dbReference type="InterPro" id="IPR051697">
    <property type="entry name" value="Patched_domain-protein"/>
</dbReference>
<evidence type="ECO:0000256" key="3">
    <source>
        <dbReference type="ARBA" id="ARBA00022475"/>
    </source>
</evidence>
<dbReference type="OrthoDB" id="6423816at2759"/>
<feature type="transmembrane region" description="Helical" evidence="9">
    <location>
        <begin position="706"/>
        <end position="724"/>
    </location>
</feature>
<feature type="transmembrane region" description="Helical" evidence="9">
    <location>
        <begin position="396"/>
        <end position="413"/>
    </location>
</feature>
<keyword evidence="4 9" id="KW-0812">Transmembrane</keyword>
<evidence type="ECO:0000313" key="12">
    <source>
        <dbReference type="Proteomes" id="UP000887013"/>
    </source>
</evidence>
<evidence type="ECO:0000313" key="11">
    <source>
        <dbReference type="EMBL" id="GFT11378.1"/>
    </source>
</evidence>
<feature type="transmembrane region" description="Helical" evidence="9">
    <location>
        <begin position="833"/>
        <end position="854"/>
    </location>
</feature>
<evidence type="ECO:0000256" key="5">
    <source>
        <dbReference type="ARBA" id="ARBA00022989"/>
    </source>
</evidence>
<feature type="transmembrane region" description="Helical" evidence="9">
    <location>
        <begin position="493"/>
        <end position="515"/>
    </location>
</feature>
<feature type="transmembrane region" description="Helical" evidence="9">
    <location>
        <begin position="370"/>
        <end position="389"/>
    </location>
</feature>
<dbReference type="GO" id="GO:0005886">
    <property type="term" value="C:plasma membrane"/>
    <property type="evidence" value="ECO:0007669"/>
    <property type="project" value="UniProtKB-SubCell"/>
</dbReference>
<accession>A0A8X6THV2</accession>
<feature type="transmembrane region" description="Helical" evidence="9">
    <location>
        <begin position="297"/>
        <end position="322"/>
    </location>
</feature>
<dbReference type="Pfam" id="PF02460">
    <property type="entry name" value="Patched"/>
    <property type="match status" value="1"/>
</dbReference>
<feature type="transmembrane region" description="Helical" evidence="9">
    <location>
        <begin position="267"/>
        <end position="291"/>
    </location>
</feature>
<evidence type="ECO:0000256" key="6">
    <source>
        <dbReference type="ARBA" id="ARBA00023136"/>
    </source>
</evidence>
<keyword evidence="12" id="KW-1185">Reference proteome</keyword>
<feature type="compositionally biased region" description="Basic and acidic residues" evidence="8">
    <location>
        <begin position="1112"/>
        <end position="1129"/>
    </location>
</feature>
<keyword evidence="5 9" id="KW-1133">Transmembrane helix</keyword>
<evidence type="ECO:0000256" key="1">
    <source>
        <dbReference type="ARBA" id="ARBA00004651"/>
    </source>
</evidence>
<evidence type="ECO:0000256" key="2">
    <source>
        <dbReference type="ARBA" id="ARBA00005585"/>
    </source>
</evidence>
<dbReference type="GO" id="GO:0030659">
    <property type="term" value="C:cytoplasmic vesicle membrane"/>
    <property type="evidence" value="ECO:0007669"/>
    <property type="project" value="TreeGrafter"/>
</dbReference>
<keyword evidence="7" id="KW-0325">Glycoprotein</keyword>
<keyword evidence="6 9" id="KW-0472">Membrane</keyword>
<dbReference type="AlphaFoldDB" id="A0A8X6THV2"/>
<reference evidence="11" key="1">
    <citation type="submission" date="2020-08" db="EMBL/GenBank/DDBJ databases">
        <title>Multicomponent nature underlies the extraordinary mechanical properties of spider dragline silk.</title>
        <authorList>
            <person name="Kono N."/>
            <person name="Nakamura H."/>
            <person name="Mori M."/>
            <person name="Yoshida Y."/>
            <person name="Ohtoshi R."/>
            <person name="Malay A.D."/>
            <person name="Moran D.A.P."/>
            <person name="Tomita M."/>
            <person name="Numata K."/>
            <person name="Arakawa K."/>
        </authorList>
    </citation>
    <scope>NUCLEOTIDE SEQUENCE</scope>
</reference>
<sequence>MTRLCNLVDRVVSTLFRKLGREIADRPGYFVIVPILVAALFGSGWQRIRYEDDPEYLFTPTNGRSKVERSIVEGLFPMNSSRNFDLGRITRPGHFGRVIVVPRDGETVLRGEIFDEIDELNMIVQNLTIDYEDRLWRYEDICARKLGGHCFQNDIIDFKARIRQMEYDPNVTMTFPLMETPNRVYFLGGALGGVVTDKNGVIVNCSAANLMYYLDWSTPRAEKMARLWEALFLETVESLNEQFDTISLAMFVSNTLTKELQKNTQSVVPFLSLTLFIMLVFSIVTCMMADWVTSKPWLGVIGCISSIMGVAAAFGLIMYFNLEFIGINLAAPFLMLGIGMDDSFVLLAAWRRTDSKLSVKERLGETYSEAAVSVTITSLTNFISFWIGAITPFPSVRIFCIYTATAVLFTYIYQVTFFGGCMAISGHCEKKRLHAMFCVPTMPKSLAVNKNCCFRAFCTGGKNEADPDNPLDNQEHSLMVFFRDYMGVFLSKAWVKTMVIICFMVYLAVGIWGCLQVREGLERHKLSRSDSYSVTFYEREDMYFRKYAYRIQVVVNATLDYSDPKVQQQIETMLKQFESSPYVSDSSLTESWLRAFNKFTSDSRSSFLLQSYNKSNPHDFLQILDVFFNYPLLHVFRQDVNFNEDKTAITGTRYVIQAHNITDANKEKDMVLELRKIADNQPFSVTVFQQYFIYFDQFILVRDTSMQSICVAVAVMIVISLVFIPSLQCAVFVAFSIISIEVGVIGYMTLWGVNLDSISMINLIMCIGFSVDYSAHISYAYFSADKKTPEDGIRAALHSLGVPIFQGSVSTILGVIALIFAPSYIFLTFFKTVFLVILFGALHGILLLPVLLSLSDSCFNSKLCKTCRRFKASCICPSLQTPEKPPLATLQVPEIMSFNAGQIPRLTHTNGNLPNEIRFVPPFLKVADLDENSSKGSKNGDLWQENGDKDLGLGTSGESSDGSWKCPHDEKDRSSLPSTRNLTGVLAYPGDYMYRAEEHDNPAFAPDDDSRSPATRQPRSQSRQPSRSRSSSCSQPRDRMSSYIDDLALRTAVPCRTHEHPVSTGSSGAARGSNSYFLSPTRRPVSGGAPTRIGEWANRPASPRDRQRRSRERTPRRENEPDRVFTVRL</sequence>
<feature type="compositionally biased region" description="Polar residues" evidence="8">
    <location>
        <begin position="1063"/>
        <end position="1078"/>
    </location>
</feature>
<dbReference type="InterPro" id="IPR003392">
    <property type="entry name" value="PTHD_SSD"/>
</dbReference>
<feature type="region of interest" description="Disordered" evidence="8">
    <location>
        <begin position="931"/>
        <end position="982"/>
    </location>
</feature>
<feature type="transmembrane region" description="Helical" evidence="9">
    <location>
        <begin position="329"/>
        <end position="350"/>
    </location>
</feature>
<comment type="similarity">
    <text evidence="2">Belongs to the patched family.</text>
</comment>
<dbReference type="PANTHER" id="PTHR10796:SF92">
    <property type="entry name" value="PATCHED-RELATED, ISOFORM A"/>
    <property type="match status" value="1"/>
</dbReference>
<dbReference type="FunFam" id="1.20.1640.10:FF:000013">
    <property type="entry name" value="PaTched Related family"/>
    <property type="match status" value="1"/>
</dbReference>
<evidence type="ECO:0000259" key="10">
    <source>
        <dbReference type="PROSITE" id="PS50156"/>
    </source>
</evidence>
<dbReference type="InterPro" id="IPR000731">
    <property type="entry name" value="SSD"/>
</dbReference>
<dbReference type="PROSITE" id="PS50156">
    <property type="entry name" value="SSD"/>
    <property type="match status" value="1"/>
</dbReference>
<evidence type="ECO:0000256" key="4">
    <source>
        <dbReference type="ARBA" id="ARBA00022692"/>
    </source>
</evidence>
<feature type="region of interest" description="Disordered" evidence="8">
    <location>
        <begin position="1000"/>
        <end position="1039"/>
    </location>
</feature>
<feature type="compositionally biased region" description="Low complexity" evidence="8">
    <location>
        <begin position="1012"/>
        <end position="1035"/>
    </location>
</feature>
<dbReference type="Proteomes" id="UP000887013">
    <property type="component" value="Unassembled WGS sequence"/>
</dbReference>
<name>A0A8X6THV2_NEPPI</name>